<proteinExistence type="predicted"/>
<gene>
    <name evidence="1" type="ORF">SAMN05660686_04749</name>
</gene>
<name>A0A8G2BNZ8_9PROT</name>
<sequence>MSGLAFAVFAAFNLSQIVARDNRAAQDTAEITNASRGYERELRTELGHVAGQPALAVIGRLYSLSRIVPETGGALSEFRAEGDTVKWTAEVPDWVSNEQIDSYGPDIQRTRLPTTQKLRLTAVEKIQ</sequence>
<dbReference type="AlphaFoldDB" id="A0A8G2BNZ8"/>
<evidence type="ECO:0000313" key="1">
    <source>
        <dbReference type="EMBL" id="SDG53613.1"/>
    </source>
</evidence>
<dbReference type="EMBL" id="FNBW01000021">
    <property type="protein sequence ID" value="SDG53613.1"/>
    <property type="molecule type" value="Genomic_DNA"/>
</dbReference>
<comment type="caution">
    <text evidence="1">The sequence shown here is derived from an EMBL/GenBank/DDBJ whole genome shotgun (WGS) entry which is preliminary data.</text>
</comment>
<dbReference type="Proteomes" id="UP000198615">
    <property type="component" value="Unassembled WGS sequence"/>
</dbReference>
<accession>A0A8G2BNZ8</accession>
<reference evidence="1 2" key="1">
    <citation type="submission" date="2016-10" db="EMBL/GenBank/DDBJ databases">
        <authorList>
            <person name="Varghese N."/>
            <person name="Submissions S."/>
        </authorList>
    </citation>
    <scope>NUCLEOTIDE SEQUENCE [LARGE SCALE GENOMIC DNA]</scope>
    <source>
        <strain evidence="1 2">DSM 18839</strain>
    </source>
</reference>
<organism evidence="1 2">
    <name type="scientific">Thalassobaculum litoreum DSM 18839</name>
    <dbReference type="NCBI Taxonomy" id="1123362"/>
    <lineage>
        <taxon>Bacteria</taxon>
        <taxon>Pseudomonadati</taxon>
        <taxon>Pseudomonadota</taxon>
        <taxon>Alphaproteobacteria</taxon>
        <taxon>Rhodospirillales</taxon>
        <taxon>Thalassobaculaceae</taxon>
        <taxon>Thalassobaculum</taxon>
    </lineage>
</organism>
<evidence type="ECO:0000313" key="2">
    <source>
        <dbReference type="Proteomes" id="UP000198615"/>
    </source>
</evidence>
<protein>
    <submittedName>
        <fullName evidence="1">Uncharacterized protein</fullName>
    </submittedName>
</protein>
<keyword evidence="2" id="KW-1185">Reference proteome</keyword>